<comment type="caution">
    <text evidence="2">The sequence shown here is derived from an EMBL/GenBank/DDBJ whole genome shotgun (WGS) entry which is preliminary data.</text>
</comment>
<evidence type="ECO:0000313" key="3">
    <source>
        <dbReference type="Proteomes" id="UP000178534"/>
    </source>
</evidence>
<reference evidence="2 3" key="1">
    <citation type="journal article" date="2016" name="Nat. Commun.">
        <title>Thousands of microbial genomes shed light on interconnected biogeochemical processes in an aquifer system.</title>
        <authorList>
            <person name="Anantharaman K."/>
            <person name="Brown C.T."/>
            <person name="Hug L.A."/>
            <person name="Sharon I."/>
            <person name="Castelle C.J."/>
            <person name="Probst A.J."/>
            <person name="Thomas B.C."/>
            <person name="Singh A."/>
            <person name="Wilkins M.J."/>
            <person name="Karaoz U."/>
            <person name="Brodie E.L."/>
            <person name="Williams K.H."/>
            <person name="Hubbard S.S."/>
            <person name="Banfield J.F."/>
        </authorList>
    </citation>
    <scope>NUCLEOTIDE SEQUENCE [LARGE SCALE GENOMIC DNA]</scope>
</reference>
<organism evidence="2 3">
    <name type="scientific">Candidatus Lloydbacteria bacterium RIFCSPLOWO2_01_FULL_50_20</name>
    <dbReference type="NCBI Taxonomy" id="1798665"/>
    <lineage>
        <taxon>Bacteria</taxon>
        <taxon>Candidatus Lloydiibacteriota</taxon>
    </lineage>
</organism>
<dbReference type="AlphaFoldDB" id="A0A1G2DF00"/>
<accession>A0A1G2DF00</accession>
<proteinExistence type="predicted"/>
<feature type="transmembrane region" description="Helical" evidence="1">
    <location>
        <begin position="260"/>
        <end position="281"/>
    </location>
</feature>
<dbReference type="STRING" id="1798665.A2942_04350"/>
<evidence type="ECO:0000256" key="1">
    <source>
        <dbReference type="SAM" id="Phobius"/>
    </source>
</evidence>
<dbReference type="EMBL" id="MHLP01000037">
    <property type="protein sequence ID" value="OGZ11450.1"/>
    <property type="molecule type" value="Genomic_DNA"/>
</dbReference>
<keyword evidence="1" id="KW-0472">Membrane</keyword>
<keyword evidence="1" id="KW-1133">Transmembrane helix</keyword>
<sequence>MRVLSKLSIGVLCVFAFLTPAVLFAAVLSAGIPKESLWFSKDPFLDGDQIVISVPLYNSSEYRFSGIVELQDGMTMIGKVPFILPSGVSQIFTFPWKATSGEHNFSVAITGEEFFFKDKSLLDQPSFDGISGVIRRSVAVKQIIPALDPAVSPLADDPADEETPVTQYLSMKIPESIAKRVMPAIEGIEQFRVNQAERANSMKNEILEELSRTMDTSEKSSSGWGVFTGGVAKGDIIYSPWQYAKLFFVLCYEFLTENIYAFYMLCAYILYQIIRFATSFFS</sequence>
<dbReference type="Proteomes" id="UP000178534">
    <property type="component" value="Unassembled WGS sequence"/>
</dbReference>
<keyword evidence="1" id="KW-0812">Transmembrane</keyword>
<gene>
    <name evidence="2" type="ORF">A2942_04350</name>
</gene>
<protein>
    <submittedName>
        <fullName evidence="2">Uncharacterized protein</fullName>
    </submittedName>
</protein>
<evidence type="ECO:0000313" key="2">
    <source>
        <dbReference type="EMBL" id="OGZ11450.1"/>
    </source>
</evidence>
<name>A0A1G2DF00_9BACT</name>